<feature type="transmembrane region" description="Helical" evidence="6">
    <location>
        <begin position="13"/>
        <end position="34"/>
    </location>
</feature>
<keyword evidence="4 5" id="KW-0349">Heme</keyword>
<protein>
    <submittedName>
        <fullName evidence="8">Cytochrome P450 71A1-like</fullName>
    </submittedName>
</protein>
<evidence type="ECO:0000256" key="1">
    <source>
        <dbReference type="ARBA" id="ARBA00010617"/>
    </source>
</evidence>
<keyword evidence="5" id="KW-0560">Oxidoreductase</keyword>
<accession>A0A6J1GRT5</accession>
<keyword evidence="6" id="KW-0472">Membrane</keyword>
<evidence type="ECO:0000256" key="3">
    <source>
        <dbReference type="ARBA" id="ARBA00023004"/>
    </source>
</evidence>
<dbReference type="InterPro" id="IPR001128">
    <property type="entry name" value="Cyt_P450"/>
</dbReference>
<keyword evidence="5" id="KW-0503">Monooxygenase</keyword>
<name>A0A6J1GRT5_CUCMO</name>
<organism evidence="7 8">
    <name type="scientific">Cucurbita moschata</name>
    <name type="common">Winter crookneck squash</name>
    <name type="synonym">Cucurbita pepo var. moschata</name>
    <dbReference type="NCBI Taxonomy" id="3662"/>
    <lineage>
        <taxon>Eukaryota</taxon>
        <taxon>Viridiplantae</taxon>
        <taxon>Streptophyta</taxon>
        <taxon>Embryophyta</taxon>
        <taxon>Tracheophyta</taxon>
        <taxon>Spermatophyta</taxon>
        <taxon>Magnoliopsida</taxon>
        <taxon>eudicotyledons</taxon>
        <taxon>Gunneridae</taxon>
        <taxon>Pentapetalae</taxon>
        <taxon>rosids</taxon>
        <taxon>fabids</taxon>
        <taxon>Cucurbitales</taxon>
        <taxon>Cucurbitaceae</taxon>
        <taxon>Cucurbiteae</taxon>
        <taxon>Cucurbita</taxon>
    </lineage>
</organism>
<dbReference type="SUPFAM" id="SSF48264">
    <property type="entry name" value="Cytochrome P450"/>
    <property type="match status" value="1"/>
</dbReference>
<dbReference type="InterPro" id="IPR017972">
    <property type="entry name" value="Cyt_P450_CS"/>
</dbReference>
<dbReference type="GO" id="GO:0020037">
    <property type="term" value="F:heme binding"/>
    <property type="evidence" value="ECO:0007669"/>
    <property type="project" value="InterPro"/>
</dbReference>
<dbReference type="CDD" id="cd11072">
    <property type="entry name" value="CYP71-like"/>
    <property type="match status" value="1"/>
</dbReference>
<evidence type="ECO:0000313" key="8">
    <source>
        <dbReference type="RefSeq" id="XP_022954771.1"/>
    </source>
</evidence>
<dbReference type="GeneID" id="111456925"/>
<dbReference type="RefSeq" id="XP_022954771.1">
    <property type="nucleotide sequence ID" value="XM_023099003.1"/>
</dbReference>
<dbReference type="GO" id="GO:0005506">
    <property type="term" value="F:iron ion binding"/>
    <property type="evidence" value="ECO:0007669"/>
    <property type="project" value="InterPro"/>
</dbReference>
<dbReference type="FunFam" id="1.10.630.10:FF:000011">
    <property type="entry name" value="Cytochrome P450 83B1"/>
    <property type="match status" value="1"/>
</dbReference>
<dbReference type="PROSITE" id="PS00086">
    <property type="entry name" value="CYTOCHROME_P450"/>
    <property type="match status" value="1"/>
</dbReference>
<comment type="similarity">
    <text evidence="1 5">Belongs to the cytochrome P450 family.</text>
</comment>
<dbReference type="InterPro" id="IPR002401">
    <property type="entry name" value="Cyt_P450_E_grp-I"/>
</dbReference>
<dbReference type="GO" id="GO:0004497">
    <property type="term" value="F:monooxygenase activity"/>
    <property type="evidence" value="ECO:0007669"/>
    <property type="project" value="UniProtKB-KW"/>
</dbReference>
<dbReference type="Gene3D" id="1.10.630.10">
    <property type="entry name" value="Cytochrome P450"/>
    <property type="match status" value="1"/>
</dbReference>
<keyword evidence="6" id="KW-0812">Transmembrane</keyword>
<keyword evidence="7" id="KW-1185">Reference proteome</keyword>
<dbReference type="Proteomes" id="UP000504609">
    <property type="component" value="Unplaced"/>
</dbReference>
<evidence type="ECO:0000313" key="7">
    <source>
        <dbReference type="Proteomes" id="UP000504609"/>
    </source>
</evidence>
<keyword evidence="3 4" id="KW-0408">Iron</keyword>
<dbReference type="PRINTS" id="PR00463">
    <property type="entry name" value="EP450I"/>
</dbReference>
<dbReference type="Pfam" id="PF00067">
    <property type="entry name" value="p450"/>
    <property type="match status" value="1"/>
</dbReference>
<keyword evidence="6" id="KW-1133">Transmembrane helix</keyword>
<proteinExistence type="inferred from homology"/>
<dbReference type="PANTHER" id="PTHR47955:SF15">
    <property type="entry name" value="CYTOCHROME P450 71A2-LIKE"/>
    <property type="match status" value="1"/>
</dbReference>
<gene>
    <name evidence="8" type="primary">LOC111456925</name>
</gene>
<dbReference type="InterPro" id="IPR036396">
    <property type="entry name" value="Cyt_P450_sf"/>
</dbReference>
<dbReference type="PANTHER" id="PTHR47955">
    <property type="entry name" value="CYTOCHROME P450 FAMILY 71 PROTEIN"/>
    <property type="match status" value="1"/>
</dbReference>
<dbReference type="GO" id="GO:0016705">
    <property type="term" value="F:oxidoreductase activity, acting on paired donors, with incorporation or reduction of molecular oxygen"/>
    <property type="evidence" value="ECO:0007669"/>
    <property type="project" value="InterPro"/>
</dbReference>
<comment type="cofactor">
    <cofactor evidence="4">
        <name>heme</name>
        <dbReference type="ChEBI" id="CHEBI:30413"/>
    </cofactor>
</comment>
<sequence>MDLTRKIQQQFQALNPISLSLCLFFFFVLLLKLFERKKPNFPPSPPRLPIIGNLHQLGALPHQSMAALSNKYGPLMLLKLGQKHALVVSSPKMAREVMKTHDIKFSNRPQTTAAHELLYQCQDIGFAQYGEYWRQARKVCALELFSVKRVDSFQYVRDEEVGGLMDRIRKACVGGEAVNLSQLFLQTSNNIVSRCVLGEKFEDENGNSRFGVTVRRAMVLIVAFCVADLFPSLWWIDIIRGFNKELKDCSKTLDTFVSKVIEEHKEKIRDGVGTDESKKDFVDIMLQLQQDDMVDYHFSPDSLKAMLLDMFVGGSDTTATTLEWTMTELMRNPSTMKKVQEEVRTITGKKSKIEVEDIQKMEYMHCVINESLRLHPPVPLLVPRETAADVEIDGYHIPSKTRVFVNAWKIQRDLEYWKNPTEFIPERFMDNRSVDYKGQCYEFIPFGSGRRKCPGMSFGVASFEQALANLLHWFDWKLPSGCELSVEEEGGLTVCKKIPLLLNPIPLSNHI</sequence>
<dbReference type="PRINTS" id="PR00385">
    <property type="entry name" value="P450"/>
</dbReference>
<evidence type="ECO:0000256" key="6">
    <source>
        <dbReference type="SAM" id="Phobius"/>
    </source>
</evidence>
<dbReference type="AlphaFoldDB" id="A0A6J1GRT5"/>
<reference evidence="8" key="1">
    <citation type="submission" date="2025-08" db="UniProtKB">
        <authorList>
            <consortium name="RefSeq"/>
        </authorList>
    </citation>
    <scope>IDENTIFICATION</scope>
    <source>
        <tissue evidence="8">Young leaves</tissue>
    </source>
</reference>
<evidence type="ECO:0000256" key="2">
    <source>
        <dbReference type="ARBA" id="ARBA00022723"/>
    </source>
</evidence>
<evidence type="ECO:0000256" key="4">
    <source>
        <dbReference type="PIRSR" id="PIRSR602401-1"/>
    </source>
</evidence>
<keyword evidence="2 4" id="KW-0479">Metal-binding</keyword>
<feature type="binding site" description="axial binding residue" evidence="4">
    <location>
        <position position="453"/>
    </location>
    <ligand>
        <name>heme</name>
        <dbReference type="ChEBI" id="CHEBI:30413"/>
    </ligand>
    <ligandPart>
        <name>Fe</name>
        <dbReference type="ChEBI" id="CHEBI:18248"/>
    </ligandPart>
</feature>
<dbReference type="KEGG" id="cmos:111456925"/>
<evidence type="ECO:0000256" key="5">
    <source>
        <dbReference type="RuleBase" id="RU000461"/>
    </source>
</evidence>